<accession>A0ACA9U8A7</accession>
<proteinExistence type="predicted"/>
<comment type="caution">
    <text evidence="1">The sequence shown here is derived from an EMBL/GenBank/DDBJ whole genome shotgun (WGS) entry which is preliminary data.</text>
</comment>
<name>A0ACA9U8A7_BIOOC</name>
<reference evidence="1" key="2">
    <citation type="submission" date="2021-10" db="EMBL/GenBank/DDBJ databases">
        <authorList>
            <person name="Piombo E."/>
        </authorList>
    </citation>
    <scope>NUCLEOTIDE SEQUENCE</scope>
</reference>
<evidence type="ECO:0000313" key="1">
    <source>
        <dbReference type="EMBL" id="CAG9949287.1"/>
    </source>
</evidence>
<organism evidence="1 2">
    <name type="scientific">Clonostachys rosea f. rosea IK726</name>
    <dbReference type="NCBI Taxonomy" id="1349383"/>
    <lineage>
        <taxon>Eukaryota</taxon>
        <taxon>Fungi</taxon>
        <taxon>Dikarya</taxon>
        <taxon>Ascomycota</taxon>
        <taxon>Pezizomycotina</taxon>
        <taxon>Sordariomycetes</taxon>
        <taxon>Hypocreomycetidae</taxon>
        <taxon>Hypocreales</taxon>
        <taxon>Bionectriaceae</taxon>
        <taxon>Clonostachys</taxon>
    </lineage>
</organism>
<gene>
    <name evidence="1" type="ORF">CRV2_00014593</name>
</gene>
<dbReference type="Proteomes" id="UP000836387">
    <property type="component" value="Unassembled WGS sequence"/>
</dbReference>
<evidence type="ECO:0000313" key="2">
    <source>
        <dbReference type="Proteomes" id="UP000836387"/>
    </source>
</evidence>
<protein>
    <submittedName>
        <fullName evidence="1">Uncharacterized protein</fullName>
    </submittedName>
</protein>
<dbReference type="EMBL" id="CADEHS020000055">
    <property type="protein sequence ID" value="CAG9949287.1"/>
    <property type="molecule type" value="Genomic_DNA"/>
</dbReference>
<sequence length="170" mass="18535">MSSDLQLMALILGLLKLFCILSLVVGIIMGALLENQLSQNFGGLGFDDQIHSIKVLLITTGGFCGWTIVSIIGAIACRPRWTWVTGVLDMLFISIIAVNLPLLITLEGFTCDPDLENGVCGFSTTMAEAYYIAMYVLSSLMFHSVVNLVFANMSFWVSVFLPSSQESLPL</sequence>
<keyword evidence="2" id="KW-1185">Reference proteome</keyword>
<reference evidence="1" key="1">
    <citation type="submission" date="2020-04" db="EMBL/GenBank/DDBJ databases">
        <authorList>
            <person name="Broberg M."/>
        </authorList>
    </citation>
    <scope>NUCLEOTIDE SEQUENCE</scope>
</reference>